<keyword evidence="2 6" id="KW-0812">Transmembrane</keyword>
<sequence>MDQQSPSPPDRTPSPPDLPVEVLPPELVEFQRLYGEILTDQELLELYERTLEEREAQQRHELPPPGPPVLETLPPGLILSPEEVEFYSHYRGPITEQDIRRLQAETDMIREMMALQEAGRSSPPLGSPQQQASPPPSLRLQAFTQELASPQQQASPPPSLRLQAFTQELASPQLASPQQQQGSSSTASPQQQGSSQLQEFSQLQLSPASAPPELQTSSQLQESPASGSPQQQTSPQQDSPPQGFPPEQSPPHDHLPVPVSPPYETLPRGTMPDIPESPSPELHLQEVPSQDLSPQDLPPAPGSLYEDLGTLTVRDALGIQDDALIYHMALQRLLGTGDDEDNDESDDDSDAWSDEAVNQAHELLWYLIRHTFLLVIWMPAYAMYLLFYVTYLLLSGAKEIVCSFAAYINMICFCPIVNLCLYIPKRLGFFQDRNYINPWRLFLAHGVETSKIRILIRVTAVWIGLALLLVYMPDVPDPQSPSEKTVRTAEEDMISKYIGINSPLPERFKSDVWKSALETTLVDDSSKDDHWKTKLQSWLSISPRSIFCSVCNRFCAQSKIMLPDHALTSTGSRVLMELTSSTFGGGDKNKIPPIFMQFITMSGMPHPVAALTDYQHAGACWPMAGKQGSLGVRLYRPVSVKAVSIDYMDFPQVIESSSAPADFEVWGLTYKHRGLWDTLALSEEEGKVYLGRFKYDINKPNQVQTFNVQHSSAPIKDVVFRFLDNWGHDNYTCIYRVRVHGVVV</sequence>
<name>A0A077WVU9_9FUNG</name>
<feature type="transmembrane region" description="Helical" evidence="6">
    <location>
        <begin position="400"/>
        <end position="423"/>
    </location>
</feature>
<dbReference type="PANTHER" id="PTHR12911:SF8">
    <property type="entry name" value="KLAROID PROTEIN-RELATED"/>
    <property type="match status" value="1"/>
</dbReference>
<feature type="region of interest" description="Disordered" evidence="5">
    <location>
        <begin position="54"/>
        <end position="75"/>
    </location>
</feature>
<dbReference type="Pfam" id="PF07738">
    <property type="entry name" value="Sad1_UNC"/>
    <property type="match status" value="1"/>
</dbReference>
<evidence type="ECO:0000256" key="4">
    <source>
        <dbReference type="ARBA" id="ARBA00023136"/>
    </source>
</evidence>
<evidence type="ECO:0000259" key="7">
    <source>
        <dbReference type="PROSITE" id="PS51469"/>
    </source>
</evidence>
<feature type="compositionally biased region" description="Low complexity" evidence="5">
    <location>
        <begin position="119"/>
        <end position="132"/>
    </location>
</feature>
<dbReference type="GO" id="GO:0034993">
    <property type="term" value="C:meiotic nuclear membrane microtubule tethering complex"/>
    <property type="evidence" value="ECO:0007669"/>
    <property type="project" value="TreeGrafter"/>
</dbReference>
<dbReference type="InterPro" id="IPR045119">
    <property type="entry name" value="SUN1-5"/>
</dbReference>
<dbReference type="OrthoDB" id="342281at2759"/>
<protein>
    <recommendedName>
        <fullName evidence="7">SUN domain-containing protein</fullName>
    </recommendedName>
</protein>
<dbReference type="PROSITE" id="PS51469">
    <property type="entry name" value="SUN"/>
    <property type="match status" value="1"/>
</dbReference>
<evidence type="ECO:0000256" key="5">
    <source>
        <dbReference type="SAM" id="MobiDB-lite"/>
    </source>
</evidence>
<feature type="region of interest" description="Disordered" evidence="5">
    <location>
        <begin position="103"/>
        <end position="304"/>
    </location>
</feature>
<keyword evidence="3 6" id="KW-1133">Transmembrane helix</keyword>
<feature type="compositionally biased region" description="Low complexity" evidence="5">
    <location>
        <begin position="169"/>
        <end position="206"/>
    </location>
</feature>
<feature type="region of interest" description="Disordered" evidence="5">
    <location>
        <begin position="1"/>
        <end position="21"/>
    </location>
</feature>
<dbReference type="Gene3D" id="2.60.120.260">
    <property type="entry name" value="Galactose-binding domain-like"/>
    <property type="match status" value="1"/>
</dbReference>
<dbReference type="InterPro" id="IPR012919">
    <property type="entry name" value="SUN_dom"/>
</dbReference>
<evidence type="ECO:0000256" key="6">
    <source>
        <dbReference type="SAM" id="Phobius"/>
    </source>
</evidence>
<dbReference type="EMBL" id="LK023346">
    <property type="protein sequence ID" value="CDS11123.1"/>
    <property type="molecule type" value="Genomic_DNA"/>
</dbReference>
<feature type="compositionally biased region" description="Low complexity" evidence="5">
    <location>
        <begin position="223"/>
        <end position="241"/>
    </location>
</feature>
<dbReference type="PANTHER" id="PTHR12911">
    <property type="entry name" value="SAD1/UNC-84-LIKE PROTEIN-RELATED"/>
    <property type="match status" value="1"/>
</dbReference>
<evidence type="ECO:0000256" key="2">
    <source>
        <dbReference type="ARBA" id="ARBA00022692"/>
    </source>
</evidence>
<feature type="compositionally biased region" description="Pro residues" evidence="5">
    <location>
        <begin position="1"/>
        <end position="18"/>
    </location>
</feature>
<reference evidence="8" key="1">
    <citation type="journal article" date="2014" name="Genome Announc.">
        <title>De novo whole-genome sequence and genome annotation of Lichtheimia ramosa.</title>
        <authorList>
            <person name="Linde J."/>
            <person name="Schwartze V."/>
            <person name="Binder U."/>
            <person name="Lass-Florl C."/>
            <person name="Voigt K."/>
            <person name="Horn F."/>
        </authorList>
    </citation>
    <scope>NUCLEOTIDE SEQUENCE</scope>
    <source>
        <strain evidence="8">JMRC FSU:6197</strain>
    </source>
</reference>
<evidence type="ECO:0000256" key="1">
    <source>
        <dbReference type="ARBA" id="ARBA00004370"/>
    </source>
</evidence>
<evidence type="ECO:0000256" key="3">
    <source>
        <dbReference type="ARBA" id="ARBA00022989"/>
    </source>
</evidence>
<gene>
    <name evidence="8" type="ORF">LRAMOSA03386</name>
</gene>
<proteinExistence type="predicted"/>
<feature type="domain" description="SUN" evidence="7">
    <location>
        <begin position="571"/>
        <end position="744"/>
    </location>
</feature>
<keyword evidence="4 6" id="KW-0472">Membrane</keyword>
<organism evidence="8">
    <name type="scientific">Lichtheimia ramosa</name>
    <dbReference type="NCBI Taxonomy" id="688394"/>
    <lineage>
        <taxon>Eukaryota</taxon>
        <taxon>Fungi</taxon>
        <taxon>Fungi incertae sedis</taxon>
        <taxon>Mucoromycota</taxon>
        <taxon>Mucoromycotina</taxon>
        <taxon>Mucoromycetes</taxon>
        <taxon>Mucorales</taxon>
        <taxon>Lichtheimiaceae</taxon>
        <taxon>Lichtheimia</taxon>
    </lineage>
</organism>
<comment type="subcellular location">
    <subcellularLocation>
        <location evidence="1">Membrane</location>
    </subcellularLocation>
</comment>
<feature type="transmembrane region" description="Helical" evidence="6">
    <location>
        <begin position="372"/>
        <end position="394"/>
    </location>
</feature>
<evidence type="ECO:0000313" key="8">
    <source>
        <dbReference type="EMBL" id="CDS11123.1"/>
    </source>
</evidence>
<dbReference type="GO" id="GO:0043495">
    <property type="term" value="F:protein-membrane adaptor activity"/>
    <property type="evidence" value="ECO:0007669"/>
    <property type="project" value="TreeGrafter"/>
</dbReference>
<accession>A0A077WVU9</accession>
<dbReference type="AlphaFoldDB" id="A0A077WVU9"/>